<comment type="caution">
    <text evidence="2">The sequence shown here is derived from an EMBL/GenBank/DDBJ whole genome shotgun (WGS) entry which is preliminary data.</text>
</comment>
<dbReference type="Proteomes" id="UP001054945">
    <property type="component" value="Unassembled WGS sequence"/>
</dbReference>
<gene>
    <name evidence="2" type="ORF">CEXT_90741</name>
</gene>
<keyword evidence="3" id="KW-1185">Reference proteome</keyword>
<proteinExistence type="predicted"/>
<reference evidence="2 3" key="1">
    <citation type="submission" date="2021-06" db="EMBL/GenBank/DDBJ databases">
        <title>Caerostris extrusa draft genome.</title>
        <authorList>
            <person name="Kono N."/>
            <person name="Arakawa K."/>
        </authorList>
    </citation>
    <scope>NUCLEOTIDE SEQUENCE [LARGE SCALE GENOMIC DNA]</scope>
</reference>
<evidence type="ECO:0000313" key="3">
    <source>
        <dbReference type="Proteomes" id="UP001054945"/>
    </source>
</evidence>
<name>A0AAV4P6G6_CAEEX</name>
<accession>A0AAV4P6G6</accession>
<evidence type="ECO:0000313" key="2">
    <source>
        <dbReference type="EMBL" id="GIX92641.1"/>
    </source>
</evidence>
<sequence length="68" mass="7448">MPDAPTKDNSTRKWDGFKDEGNKGCSTSRFHVSGRSDGGRPIFCHPGDPVPLRRVLARDKELAGAVPR</sequence>
<organism evidence="2 3">
    <name type="scientific">Caerostris extrusa</name>
    <name type="common">Bark spider</name>
    <name type="synonym">Caerostris bankana</name>
    <dbReference type="NCBI Taxonomy" id="172846"/>
    <lineage>
        <taxon>Eukaryota</taxon>
        <taxon>Metazoa</taxon>
        <taxon>Ecdysozoa</taxon>
        <taxon>Arthropoda</taxon>
        <taxon>Chelicerata</taxon>
        <taxon>Arachnida</taxon>
        <taxon>Araneae</taxon>
        <taxon>Araneomorphae</taxon>
        <taxon>Entelegynae</taxon>
        <taxon>Araneoidea</taxon>
        <taxon>Araneidae</taxon>
        <taxon>Caerostris</taxon>
    </lineage>
</organism>
<feature type="compositionally biased region" description="Basic and acidic residues" evidence="1">
    <location>
        <begin position="1"/>
        <end position="22"/>
    </location>
</feature>
<dbReference type="AlphaFoldDB" id="A0AAV4P6G6"/>
<dbReference type="EMBL" id="BPLR01004143">
    <property type="protein sequence ID" value="GIX92641.1"/>
    <property type="molecule type" value="Genomic_DNA"/>
</dbReference>
<feature type="region of interest" description="Disordered" evidence="1">
    <location>
        <begin position="1"/>
        <end position="50"/>
    </location>
</feature>
<evidence type="ECO:0000256" key="1">
    <source>
        <dbReference type="SAM" id="MobiDB-lite"/>
    </source>
</evidence>
<protein>
    <submittedName>
        <fullName evidence="2">Uncharacterized protein</fullName>
    </submittedName>
</protein>